<gene>
    <name evidence="1" type="ORF">E1163_08940</name>
</gene>
<evidence type="ECO:0000313" key="1">
    <source>
        <dbReference type="EMBL" id="MTI25064.1"/>
    </source>
</evidence>
<dbReference type="SUPFAM" id="SSF48452">
    <property type="entry name" value="TPR-like"/>
    <property type="match status" value="1"/>
</dbReference>
<evidence type="ECO:0008006" key="3">
    <source>
        <dbReference type="Google" id="ProtNLM"/>
    </source>
</evidence>
<dbReference type="EMBL" id="SMLW01000481">
    <property type="protein sequence ID" value="MTI25064.1"/>
    <property type="molecule type" value="Genomic_DNA"/>
</dbReference>
<dbReference type="RefSeq" id="WP_155171100.1">
    <property type="nucleotide sequence ID" value="NZ_BAAAFL010000012.1"/>
</dbReference>
<keyword evidence="2" id="KW-1185">Reference proteome</keyword>
<dbReference type="Proteomes" id="UP000798808">
    <property type="component" value="Unassembled WGS sequence"/>
</dbReference>
<reference evidence="1 2" key="1">
    <citation type="submission" date="2019-02" db="EMBL/GenBank/DDBJ databases">
        <authorList>
            <person name="Goldberg S.R."/>
            <person name="Haltli B.A."/>
            <person name="Correa H."/>
            <person name="Russell K.G."/>
        </authorList>
    </citation>
    <scope>NUCLEOTIDE SEQUENCE [LARGE SCALE GENOMIC DNA]</scope>
    <source>
        <strain evidence="1 2">JCM 16186</strain>
    </source>
</reference>
<name>A0ABW9RLS3_9BACT</name>
<evidence type="ECO:0000313" key="2">
    <source>
        <dbReference type="Proteomes" id="UP000798808"/>
    </source>
</evidence>
<sequence length="475" mass="54457">MKRTVLNPLILLFAFTLIILQVESANTYAQSHPKGQVTDTVMCAHDSTQTYALYLPSNYDPKRKWPVIIIFEPAARGNLPVSKFKEGAEELGYILVGSNNSRNGSWEIAFDAADAMFLDVFERFSIDPERVYTSGFSGGSRIATSVAVITGKIAGIIACGAGYPNVPQYQPSADSKFVYCALVGNQDMNYQEHLQVTEDLNQKGITNNLITFPAGHQWPPASILKESLYWLDFQAYNKKMNVSSFFSAERLFHLTKDRADSIYHVQDLVEALRIYESLEKNFKGNFDLNEVTQRITSIAESKDYKKQLRNIEKINSQEMEYRFKMGEAFTELVFTRFKATNDSTLKDMDWWKNEIDRFKHVARKDDLHKSNMALRVLNMIWARCAETSFSYASRQDYELAIILNEIWLYVEPQSTWGHWSMAKLYAQTGNVEGVVKHLKAVKEYRPGIPTRAIQQEQAFQSIIAREEIRRLLDDN</sequence>
<dbReference type="Gene3D" id="3.40.50.1820">
    <property type="entry name" value="alpha/beta hydrolase"/>
    <property type="match status" value="1"/>
</dbReference>
<comment type="caution">
    <text evidence="1">The sequence shown here is derived from an EMBL/GenBank/DDBJ whole genome shotgun (WGS) entry which is preliminary data.</text>
</comment>
<protein>
    <recommendedName>
        <fullName evidence="3">Alpha/beta hydrolase</fullName>
    </recommendedName>
</protein>
<dbReference type="InterPro" id="IPR029058">
    <property type="entry name" value="AB_hydrolase_fold"/>
</dbReference>
<proteinExistence type="predicted"/>
<dbReference type="InterPro" id="IPR011990">
    <property type="entry name" value="TPR-like_helical_dom_sf"/>
</dbReference>
<accession>A0ABW9RLS3</accession>
<dbReference type="SUPFAM" id="SSF53474">
    <property type="entry name" value="alpha/beta-Hydrolases"/>
    <property type="match status" value="1"/>
</dbReference>
<organism evidence="1 2">
    <name type="scientific">Fulvivirga kasyanovii</name>
    <dbReference type="NCBI Taxonomy" id="396812"/>
    <lineage>
        <taxon>Bacteria</taxon>
        <taxon>Pseudomonadati</taxon>
        <taxon>Bacteroidota</taxon>
        <taxon>Cytophagia</taxon>
        <taxon>Cytophagales</taxon>
        <taxon>Fulvivirgaceae</taxon>
        <taxon>Fulvivirga</taxon>
    </lineage>
</organism>